<evidence type="ECO:0000256" key="1">
    <source>
        <dbReference type="ARBA" id="ARBA00001933"/>
    </source>
</evidence>
<evidence type="ECO:0000313" key="5">
    <source>
        <dbReference type="EMBL" id="SVD44265.1"/>
    </source>
</evidence>
<dbReference type="InterPro" id="IPR015421">
    <property type="entry name" value="PyrdxlP-dep_Trfase_major"/>
</dbReference>
<dbReference type="GO" id="GO:0008483">
    <property type="term" value="F:transaminase activity"/>
    <property type="evidence" value="ECO:0007669"/>
    <property type="project" value="UniProtKB-KW"/>
</dbReference>
<dbReference type="GO" id="GO:0030170">
    <property type="term" value="F:pyridoxal phosphate binding"/>
    <property type="evidence" value="ECO:0007669"/>
    <property type="project" value="InterPro"/>
</dbReference>
<dbReference type="SUPFAM" id="SSF53383">
    <property type="entry name" value="PLP-dependent transferases"/>
    <property type="match status" value="1"/>
</dbReference>
<dbReference type="Gene3D" id="3.40.640.10">
    <property type="entry name" value="Type I PLP-dependent aspartate aminotransferase-like (Major domain)"/>
    <property type="match status" value="1"/>
</dbReference>
<feature type="domain" description="Aminotransferase class I/classII large" evidence="4">
    <location>
        <begin position="29"/>
        <end position="257"/>
    </location>
</feature>
<protein>
    <recommendedName>
        <fullName evidence="4">Aminotransferase class I/classII large domain-containing protein</fullName>
    </recommendedName>
</protein>
<dbReference type="PANTHER" id="PTHR42832:SF3">
    <property type="entry name" value="L-GLUTAMINE--4-(METHYLSULFANYL)-2-OXOBUTANOATE AMINOTRANSFERASE"/>
    <property type="match status" value="1"/>
</dbReference>
<dbReference type="EMBL" id="UINC01150940">
    <property type="protein sequence ID" value="SVD44265.1"/>
    <property type="molecule type" value="Genomic_DNA"/>
</dbReference>
<dbReference type="InterPro" id="IPR015424">
    <property type="entry name" value="PyrdxlP-dep_Trfase"/>
</dbReference>
<sequence>MINSYLKEQKEYPLAVIKRRAEQLKTEGKDVIDLTIGDPQEPTFPQAIQSIKQFMDSHPVSQYPLATGSHQYLSAVSSWAKSNYGIELEPITHVFSSNGSKEAIFLFPLVFDWSDGKEIWISSVSYPVYEASARTFSAPVRKLKVTKETGFFPDLTTISSQEWEKCRLYWINSPHNPTSMTVDRGYFQDLLALAEKHGFIVCSDECYNELYEKERPACSLDFGDSDRWIAFRSLSKRSHMTGFRVGAVMSKNTEILAFFRL</sequence>
<dbReference type="CDD" id="cd00609">
    <property type="entry name" value="AAT_like"/>
    <property type="match status" value="1"/>
</dbReference>
<reference evidence="5" key="1">
    <citation type="submission" date="2018-05" db="EMBL/GenBank/DDBJ databases">
        <authorList>
            <person name="Lanie J.A."/>
            <person name="Ng W.-L."/>
            <person name="Kazmierczak K.M."/>
            <person name="Andrzejewski T.M."/>
            <person name="Davidsen T.M."/>
            <person name="Wayne K.J."/>
            <person name="Tettelin H."/>
            <person name="Glass J.I."/>
            <person name="Rusch D."/>
            <person name="Podicherti R."/>
            <person name="Tsui H.-C.T."/>
            <person name="Winkler M.E."/>
        </authorList>
    </citation>
    <scope>NUCLEOTIDE SEQUENCE</scope>
</reference>
<gene>
    <name evidence="5" type="ORF">METZ01_LOCUS397119</name>
</gene>
<feature type="non-terminal residue" evidence="5">
    <location>
        <position position="261"/>
    </location>
</feature>
<dbReference type="InterPro" id="IPR004839">
    <property type="entry name" value="Aminotransferase_I/II_large"/>
</dbReference>
<dbReference type="Gene3D" id="3.90.1150.10">
    <property type="entry name" value="Aspartate Aminotransferase, domain 1"/>
    <property type="match status" value="1"/>
</dbReference>
<proteinExistence type="predicted"/>
<accession>A0A382VE13</accession>
<dbReference type="InterPro" id="IPR015422">
    <property type="entry name" value="PyrdxlP-dep_Trfase_small"/>
</dbReference>
<evidence type="ECO:0000259" key="4">
    <source>
        <dbReference type="Pfam" id="PF00155"/>
    </source>
</evidence>
<comment type="cofactor">
    <cofactor evidence="1">
        <name>pyridoxal 5'-phosphate</name>
        <dbReference type="ChEBI" id="CHEBI:597326"/>
    </cofactor>
</comment>
<dbReference type="InterPro" id="IPR050881">
    <property type="entry name" value="LL-DAP_aminotransferase"/>
</dbReference>
<evidence type="ECO:0000256" key="3">
    <source>
        <dbReference type="ARBA" id="ARBA00022679"/>
    </source>
</evidence>
<keyword evidence="2" id="KW-0032">Aminotransferase</keyword>
<name>A0A382VE13_9ZZZZ</name>
<evidence type="ECO:0000256" key="2">
    <source>
        <dbReference type="ARBA" id="ARBA00022576"/>
    </source>
</evidence>
<dbReference type="Pfam" id="PF00155">
    <property type="entry name" value="Aminotran_1_2"/>
    <property type="match status" value="1"/>
</dbReference>
<dbReference type="PANTHER" id="PTHR42832">
    <property type="entry name" value="AMINO ACID AMINOTRANSFERASE"/>
    <property type="match status" value="1"/>
</dbReference>
<organism evidence="5">
    <name type="scientific">marine metagenome</name>
    <dbReference type="NCBI Taxonomy" id="408172"/>
    <lineage>
        <taxon>unclassified sequences</taxon>
        <taxon>metagenomes</taxon>
        <taxon>ecological metagenomes</taxon>
    </lineage>
</organism>
<dbReference type="AlphaFoldDB" id="A0A382VE13"/>
<keyword evidence="3" id="KW-0808">Transferase</keyword>